<dbReference type="PANTHER" id="PTHR46203">
    <property type="entry name" value="PROBABLE PEPTIDE CHAIN RELEASE FACTOR C12ORF65"/>
    <property type="match status" value="1"/>
</dbReference>
<comment type="caution">
    <text evidence="7">The sequence shown here is derived from an EMBL/GenBank/DDBJ whole genome shotgun (WGS) entry which is preliminary data.</text>
</comment>
<feature type="domain" description="Prokaryotic-type class I peptide chain release factors" evidence="6">
    <location>
        <begin position="867"/>
        <end position="964"/>
    </location>
</feature>
<evidence type="ECO:0000256" key="3">
    <source>
        <dbReference type="ARBA" id="ARBA00022946"/>
    </source>
</evidence>
<dbReference type="Pfam" id="PF00472">
    <property type="entry name" value="RF-1"/>
    <property type="match status" value="1"/>
</dbReference>
<dbReference type="AlphaFoldDB" id="A0A4S2L6Q2"/>
<comment type="similarity">
    <text evidence="2">Belongs to the prokaryotic/mitochondrial release factor family.</text>
</comment>
<organism evidence="7 8">
    <name type="scientific">Temnothorax longispinosus</name>
    <dbReference type="NCBI Taxonomy" id="300112"/>
    <lineage>
        <taxon>Eukaryota</taxon>
        <taxon>Metazoa</taxon>
        <taxon>Ecdysozoa</taxon>
        <taxon>Arthropoda</taxon>
        <taxon>Hexapoda</taxon>
        <taxon>Insecta</taxon>
        <taxon>Pterygota</taxon>
        <taxon>Neoptera</taxon>
        <taxon>Endopterygota</taxon>
        <taxon>Hymenoptera</taxon>
        <taxon>Apocrita</taxon>
        <taxon>Aculeata</taxon>
        <taxon>Formicoidea</taxon>
        <taxon>Formicidae</taxon>
        <taxon>Myrmicinae</taxon>
        <taxon>Temnothorax</taxon>
    </lineage>
</organism>
<keyword evidence="3" id="KW-0809">Transit peptide</keyword>
<dbReference type="GO" id="GO:0005739">
    <property type="term" value="C:mitochondrion"/>
    <property type="evidence" value="ECO:0007669"/>
    <property type="project" value="UniProtKB-SubCell"/>
</dbReference>
<sequence length="975" mass="112163">MRSYVPTNRFKYIVKDVRRQRCREEEESVWASFVRQQELNGYDKNGIQSSVQSIKQLLDEGMREADKELKKLEMDILPDEIRKKYSNKTGNNQKKKLKVNNIRDSAPKKVPIMKDTGTGSTTLLLTIPEENNAPAYKRRHEPEDFKSYARKSRSGHAIPRKRQPSRQLHHASNGVEYNSSPESSARRDDVANGVIYVRPDPFTMHKILTMQRRVCDVLDEITFRLGNISAPDGIKDLQRRQQCVAEFAVRFSRNYLYDLNRYVKDIRRHMCVISPRAIIRPNHRNLGLHMHAIEHKLLAAHQLLLHALVAYCKHIPSSIPKGQPGKLREILQVVLDLKTMCDRLHLNYFDSGDTDVLSLGKEIESKCNTVLSNLKVHANNDLPDTNKTPSMASFTPNSTNKKRLNRKQLSNRLSMYSMDTKVSKNISKPKTNYHQKDKRYNAINVKRVSNELITDQSYPSPITPSKDTGQTGIRKHRTFAKEEDIKTMMDILPIDSDGNNFETQERHNNAMLTRRICKVPRKGSGKLQNRKQLETIENIVKNTSTNNDDERETAITEDHLSNLVPVIADFMSFISNKQNESETRPAYSKTSTKTLMKFLQKYQLPKSMNAKINTSTSCDICYSGGSECECLKTNRTLTEMRKNGENMQLICVSSIENASKVPRYCDASCQADYESLVELPDFEAKVKEGKLMADSLNNIELVVSEEIEMSFLKYRQEYQRSMQSIPMYSSNTQNKPWDIVAWISDKLVDELITEIAKELQIDDVIQKLFEIQTAFRNNKNLSDEATIDFQLKKGMKLLEARKVTYEDKGRVMSARSVLTCLKIHNGICSLGSRDKFLQSLGVAINCESVQVRNKSFKRYLDYSNVPKLDEADLEEQFIRGSGPGGQATNKTNNAVLLKHKPTGLVVRCHETRSQWDNKKRARELLVTKLDNLLNKERSVEAQIRALEEKQQTRQDYKRRKLNEMKKAFREREGLT</sequence>
<feature type="region of interest" description="Disordered" evidence="5">
    <location>
        <begin position="949"/>
        <end position="975"/>
    </location>
</feature>
<proteinExistence type="inferred from homology"/>
<evidence type="ECO:0000256" key="1">
    <source>
        <dbReference type="ARBA" id="ARBA00004173"/>
    </source>
</evidence>
<evidence type="ECO:0000313" key="8">
    <source>
        <dbReference type="Proteomes" id="UP000310200"/>
    </source>
</evidence>
<dbReference type="SUPFAM" id="SSF75620">
    <property type="entry name" value="Release factor"/>
    <property type="match status" value="1"/>
</dbReference>
<dbReference type="InterPro" id="IPR000352">
    <property type="entry name" value="Pep_chain_release_fac_I"/>
</dbReference>
<reference evidence="7 8" key="1">
    <citation type="journal article" date="2019" name="Philos. Trans. R. Soc. Lond., B, Biol. Sci.">
        <title>Ant behaviour and brain gene expression of defending hosts depend on the ecological success of the intruding social parasite.</title>
        <authorList>
            <person name="Kaur R."/>
            <person name="Stoldt M."/>
            <person name="Jongepier E."/>
            <person name="Feldmeyer B."/>
            <person name="Menzel F."/>
            <person name="Bornberg-Bauer E."/>
            <person name="Foitzik S."/>
        </authorList>
    </citation>
    <scope>NUCLEOTIDE SEQUENCE [LARGE SCALE GENOMIC DNA]</scope>
    <source>
        <tissue evidence="7">Whole body</tissue>
    </source>
</reference>
<dbReference type="InterPro" id="IPR052405">
    <property type="entry name" value="Mito_Transl_Release_Factor"/>
</dbReference>
<name>A0A4S2L6Q2_9HYME</name>
<accession>A0A4S2L6Q2</accession>
<dbReference type="EMBL" id="QBLH01000362">
    <property type="protein sequence ID" value="TGZ56278.1"/>
    <property type="molecule type" value="Genomic_DNA"/>
</dbReference>
<comment type="subcellular location">
    <subcellularLocation>
        <location evidence="1">Mitochondrion</location>
    </subcellularLocation>
</comment>
<feature type="region of interest" description="Disordered" evidence="5">
    <location>
        <begin position="381"/>
        <end position="401"/>
    </location>
</feature>
<feature type="compositionally biased region" description="Basic residues" evidence="5">
    <location>
        <begin position="148"/>
        <end position="169"/>
    </location>
</feature>
<gene>
    <name evidence="7" type="ORF">DBV15_08795</name>
</gene>
<evidence type="ECO:0000256" key="4">
    <source>
        <dbReference type="ARBA" id="ARBA00023128"/>
    </source>
</evidence>
<keyword evidence="8" id="KW-1185">Reference proteome</keyword>
<dbReference type="InterPro" id="IPR045853">
    <property type="entry name" value="Pep_chain_release_fac_I_sf"/>
</dbReference>
<evidence type="ECO:0000256" key="2">
    <source>
        <dbReference type="ARBA" id="ARBA00010835"/>
    </source>
</evidence>
<protein>
    <recommendedName>
        <fullName evidence="6">Prokaryotic-type class I peptide chain release factors domain-containing protein</fullName>
    </recommendedName>
</protein>
<dbReference type="Proteomes" id="UP000310200">
    <property type="component" value="Unassembled WGS sequence"/>
</dbReference>
<feature type="compositionally biased region" description="Polar residues" evidence="5">
    <location>
        <begin position="382"/>
        <end position="399"/>
    </location>
</feature>
<dbReference type="GO" id="GO:0003747">
    <property type="term" value="F:translation release factor activity"/>
    <property type="evidence" value="ECO:0007669"/>
    <property type="project" value="InterPro"/>
</dbReference>
<dbReference type="Gene3D" id="3.30.160.20">
    <property type="match status" value="1"/>
</dbReference>
<evidence type="ECO:0000256" key="5">
    <source>
        <dbReference type="SAM" id="MobiDB-lite"/>
    </source>
</evidence>
<feature type="region of interest" description="Disordered" evidence="5">
    <location>
        <begin position="127"/>
        <end position="186"/>
    </location>
</feature>
<evidence type="ECO:0000313" key="7">
    <source>
        <dbReference type="EMBL" id="TGZ56278.1"/>
    </source>
</evidence>
<evidence type="ECO:0000259" key="6">
    <source>
        <dbReference type="Pfam" id="PF00472"/>
    </source>
</evidence>
<keyword evidence="4" id="KW-0496">Mitochondrion</keyword>
<dbReference type="PANTHER" id="PTHR46203:SF1">
    <property type="entry name" value="MITOCHONDRIAL TRANSLATION RELEASE FACTOR IN RESCUE"/>
    <property type="match status" value="1"/>
</dbReference>